<dbReference type="Proteomes" id="UP001497497">
    <property type="component" value="Unassembled WGS sequence"/>
</dbReference>
<gene>
    <name evidence="1" type="ORF">GSLYS_00016062001</name>
</gene>
<organism evidence="1 2">
    <name type="scientific">Lymnaea stagnalis</name>
    <name type="common">Great pond snail</name>
    <name type="synonym">Helix stagnalis</name>
    <dbReference type="NCBI Taxonomy" id="6523"/>
    <lineage>
        <taxon>Eukaryota</taxon>
        <taxon>Metazoa</taxon>
        <taxon>Spiralia</taxon>
        <taxon>Lophotrochozoa</taxon>
        <taxon>Mollusca</taxon>
        <taxon>Gastropoda</taxon>
        <taxon>Heterobranchia</taxon>
        <taxon>Euthyneura</taxon>
        <taxon>Panpulmonata</taxon>
        <taxon>Hygrophila</taxon>
        <taxon>Lymnaeoidea</taxon>
        <taxon>Lymnaeidae</taxon>
        <taxon>Lymnaea</taxon>
    </lineage>
</organism>
<dbReference type="EMBL" id="CAXITT010000488">
    <property type="protein sequence ID" value="CAL1542483.1"/>
    <property type="molecule type" value="Genomic_DNA"/>
</dbReference>
<evidence type="ECO:0000313" key="1">
    <source>
        <dbReference type="EMBL" id="CAL1542483.1"/>
    </source>
</evidence>
<keyword evidence="2" id="KW-1185">Reference proteome</keyword>
<reference evidence="1 2" key="1">
    <citation type="submission" date="2024-04" db="EMBL/GenBank/DDBJ databases">
        <authorList>
            <consortium name="Genoscope - CEA"/>
            <person name="William W."/>
        </authorList>
    </citation>
    <scope>NUCLEOTIDE SEQUENCE [LARGE SCALE GENOMIC DNA]</scope>
</reference>
<protein>
    <submittedName>
        <fullName evidence="1">Uncharacterized protein</fullName>
    </submittedName>
</protein>
<name>A0AAV2I9K6_LYMST</name>
<evidence type="ECO:0000313" key="2">
    <source>
        <dbReference type="Proteomes" id="UP001497497"/>
    </source>
</evidence>
<comment type="caution">
    <text evidence="1">The sequence shown here is derived from an EMBL/GenBank/DDBJ whole genome shotgun (WGS) entry which is preliminary data.</text>
</comment>
<proteinExistence type="predicted"/>
<dbReference type="AlphaFoldDB" id="A0AAV2I9K6"/>
<sequence length="109" mass="12517">MDVSRETKLSLFKTEKKMYIMKRNVKWREKEIMRTNECVDQSQAGACGFAFSASFYTHATNTQLVCGDVNTFDACVRNISCLAEAQKNDQINQIRTLVTNQQGITCRMY</sequence>
<accession>A0AAV2I9K6</accession>